<dbReference type="GO" id="GO:0004252">
    <property type="term" value="F:serine-type endopeptidase activity"/>
    <property type="evidence" value="ECO:0007669"/>
    <property type="project" value="InterPro"/>
</dbReference>
<comment type="caution">
    <text evidence="7">Lacks conserved residue(s) required for the propagation of feature annotation.</text>
</comment>
<accession>A0AAW1VIN5</accession>
<evidence type="ECO:0000256" key="1">
    <source>
        <dbReference type="ARBA" id="ARBA00004613"/>
    </source>
</evidence>
<keyword evidence="6" id="KW-0720">Serine protease</keyword>
<organism evidence="10 11">
    <name type="scientific">Rubus argutus</name>
    <name type="common">Southern blackberry</name>
    <dbReference type="NCBI Taxonomy" id="59490"/>
    <lineage>
        <taxon>Eukaryota</taxon>
        <taxon>Viridiplantae</taxon>
        <taxon>Streptophyta</taxon>
        <taxon>Embryophyta</taxon>
        <taxon>Tracheophyta</taxon>
        <taxon>Spermatophyta</taxon>
        <taxon>Magnoliopsida</taxon>
        <taxon>eudicotyledons</taxon>
        <taxon>Gunneridae</taxon>
        <taxon>Pentapetalae</taxon>
        <taxon>rosids</taxon>
        <taxon>fabids</taxon>
        <taxon>Rosales</taxon>
        <taxon>Rosaceae</taxon>
        <taxon>Rosoideae</taxon>
        <taxon>Rosoideae incertae sedis</taxon>
        <taxon>Rubus</taxon>
    </lineage>
</organism>
<keyword evidence="4" id="KW-0732">Signal</keyword>
<dbReference type="Pfam" id="PF00082">
    <property type="entry name" value="Peptidase_S8"/>
    <property type="match status" value="1"/>
</dbReference>
<comment type="caution">
    <text evidence="10">The sequence shown here is derived from an EMBL/GenBank/DDBJ whole genome shotgun (WGS) entry which is preliminary data.</text>
</comment>
<reference evidence="10 11" key="1">
    <citation type="journal article" date="2023" name="G3 (Bethesda)">
        <title>A chromosome-length genome assembly and annotation of blackberry (Rubus argutus, cv. 'Hillquist').</title>
        <authorList>
            <person name="Bruna T."/>
            <person name="Aryal R."/>
            <person name="Dudchenko O."/>
            <person name="Sargent D.J."/>
            <person name="Mead D."/>
            <person name="Buti M."/>
            <person name="Cavallini A."/>
            <person name="Hytonen T."/>
            <person name="Andres J."/>
            <person name="Pham M."/>
            <person name="Weisz D."/>
            <person name="Mascagni F."/>
            <person name="Usai G."/>
            <person name="Natali L."/>
            <person name="Bassil N."/>
            <person name="Fernandez G.E."/>
            <person name="Lomsadze A."/>
            <person name="Armour M."/>
            <person name="Olukolu B."/>
            <person name="Poorten T."/>
            <person name="Britton C."/>
            <person name="Davik J."/>
            <person name="Ashrafi H."/>
            <person name="Aiden E.L."/>
            <person name="Borodovsky M."/>
            <person name="Worthington M."/>
        </authorList>
    </citation>
    <scope>NUCLEOTIDE SEQUENCE [LARGE SCALE GENOMIC DNA]</scope>
    <source>
        <strain evidence="10">PI 553951</strain>
    </source>
</reference>
<gene>
    <name evidence="10" type="ORF">M0R45_001165</name>
</gene>
<dbReference type="Proteomes" id="UP001457282">
    <property type="component" value="Unassembled WGS sequence"/>
</dbReference>
<evidence type="ECO:0000256" key="2">
    <source>
        <dbReference type="ARBA" id="ARBA00011073"/>
    </source>
</evidence>
<dbReference type="EMBL" id="JBEDUW010000231">
    <property type="protein sequence ID" value="KAK9903200.1"/>
    <property type="molecule type" value="Genomic_DNA"/>
</dbReference>
<dbReference type="InterPro" id="IPR045051">
    <property type="entry name" value="SBT"/>
</dbReference>
<dbReference type="PROSITE" id="PS51892">
    <property type="entry name" value="SUBTILASE"/>
    <property type="match status" value="1"/>
</dbReference>
<evidence type="ECO:0000256" key="5">
    <source>
        <dbReference type="ARBA" id="ARBA00022801"/>
    </source>
</evidence>
<comment type="similarity">
    <text evidence="2 7">Belongs to the peptidase S8 family.</text>
</comment>
<evidence type="ECO:0000313" key="10">
    <source>
        <dbReference type="EMBL" id="KAK9903200.1"/>
    </source>
</evidence>
<feature type="domain" description="Peptidase S8/S53" evidence="8">
    <location>
        <begin position="20"/>
        <end position="141"/>
    </location>
</feature>
<keyword evidence="5" id="KW-0378">Hydrolase</keyword>
<evidence type="ECO:0000256" key="7">
    <source>
        <dbReference type="PROSITE-ProRule" id="PRU01240"/>
    </source>
</evidence>
<evidence type="ECO:0000259" key="9">
    <source>
        <dbReference type="Pfam" id="PF17766"/>
    </source>
</evidence>
<dbReference type="InterPro" id="IPR023828">
    <property type="entry name" value="Peptidase_S8_Ser-AS"/>
</dbReference>
<name>A0AAW1VIN5_RUBAR</name>
<dbReference type="Gene3D" id="3.50.30.30">
    <property type="match status" value="1"/>
</dbReference>
<evidence type="ECO:0000313" key="11">
    <source>
        <dbReference type="Proteomes" id="UP001457282"/>
    </source>
</evidence>
<dbReference type="SUPFAM" id="SSF52743">
    <property type="entry name" value="Subtilisin-like"/>
    <property type="match status" value="1"/>
</dbReference>
<keyword evidence="3" id="KW-0645">Protease</keyword>
<protein>
    <recommendedName>
        <fullName evidence="12">Cucumisin</fullName>
    </recommendedName>
</protein>
<dbReference type="InterPro" id="IPR000209">
    <property type="entry name" value="Peptidase_S8/S53_dom"/>
</dbReference>
<evidence type="ECO:0000256" key="4">
    <source>
        <dbReference type="ARBA" id="ARBA00022729"/>
    </source>
</evidence>
<evidence type="ECO:0000256" key="6">
    <source>
        <dbReference type="ARBA" id="ARBA00022825"/>
    </source>
</evidence>
<dbReference type="PROSITE" id="PS00138">
    <property type="entry name" value="SUBTILASE_SER"/>
    <property type="match status" value="1"/>
</dbReference>
<dbReference type="Gene3D" id="2.60.40.2310">
    <property type="match status" value="1"/>
</dbReference>
<feature type="domain" description="Subtilisin-like protease fibronectin type-III" evidence="9">
    <location>
        <begin position="196"/>
        <end position="293"/>
    </location>
</feature>
<comment type="subcellular location">
    <subcellularLocation>
        <location evidence="1">Secreted</location>
    </subcellularLocation>
</comment>
<dbReference type="InterPro" id="IPR036852">
    <property type="entry name" value="Peptidase_S8/S53_dom_sf"/>
</dbReference>
<dbReference type="AlphaFoldDB" id="A0AAW1VIN5"/>
<dbReference type="PANTHER" id="PTHR10795">
    <property type="entry name" value="PROPROTEIN CONVERTASE SUBTILISIN/KEXIN"/>
    <property type="match status" value="1"/>
</dbReference>
<dbReference type="Gene3D" id="3.40.50.200">
    <property type="entry name" value="Peptidase S8/S53 domain"/>
    <property type="match status" value="1"/>
</dbReference>
<evidence type="ECO:0000259" key="8">
    <source>
        <dbReference type="Pfam" id="PF00082"/>
    </source>
</evidence>
<dbReference type="GO" id="GO:0005576">
    <property type="term" value="C:extracellular region"/>
    <property type="evidence" value="ECO:0007669"/>
    <property type="project" value="UniProtKB-SubCell"/>
</dbReference>
<evidence type="ECO:0008006" key="12">
    <source>
        <dbReference type="Google" id="ProtNLM"/>
    </source>
</evidence>
<sequence>MSLGRGPFRNSNINKYIKSTMNPTATIGKAEEINDVLAPYVPSYSSRGPNAIIPNILKPDLAAPGTYILAAVPPIDGGRLGGYDFKTGTSMACPHATAVAAYVKSFHPKWSPAAIQSSLMTTAKPMCTRVNPEAELAYGAGLINPSRAPYPGLVYDLDGQDYVKFLCSMGYSDKLLRKITRDNTICPKPNIGRVNDLNYPSFALSVKDPKRVNGVFHRTVTNVGSSNSIYRAKVEAPLGLKIIVNPSVLSFTALGEKKSFALTIKGPMEKSSLVSASLVWDDGAFQVRSPIVVYVAV</sequence>
<dbReference type="InterPro" id="IPR041469">
    <property type="entry name" value="Subtilisin-like_FN3"/>
</dbReference>
<proteinExistence type="inferred from homology"/>
<evidence type="ECO:0000256" key="3">
    <source>
        <dbReference type="ARBA" id="ARBA00022670"/>
    </source>
</evidence>
<keyword evidence="11" id="KW-1185">Reference proteome</keyword>
<dbReference type="Pfam" id="PF17766">
    <property type="entry name" value="fn3_6"/>
    <property type="match status" value="1"/>
</dbReference>
<dbReference type="GO" id="GO:0006508">
    <property type="term" value="P:proteolysis"/>
    <property type="evidence" value="ECO:0007669"/>
    <property type="project" value="UniProtKB-KW"/>
</dbReference>